<evidence type="ECO:0000313" key="2">
    <source>
        <dbReference type="Proteomes" id="UP001328107"/>
    </source>
</evidence>
<sequence>MAVAFVIICDVETPTWSEGIDSSKIILVKSKPPSHESFPGLAVNTGGMLGRPVRKAEKKDTNNILLLVGLRSRNSTTIYDARLMLRHSLDKSCVKSKAGWANKDCEACAVKMTTRETVINHFLSEE</sequence>
<organism evidence="1 2">
    <name type="scientific">Pristionchus mayeri</name>
    <dbReference type="NCBI Taxonomy" id="1317129"/>
    <lineage>
        <taxon>Eukaryota</taxon>
        <taxon>Metazoa</taxon>
        <taxon>Ecdysozoa</taxon>
        <taxon>Nematoda</taxon>
        <taxon>Chromadorea</taxon>
        <taxon>Rhabditida</taxon>
        <taxon>Rhabditina</taxon>
        <taxon>Diplogasteromorpha</taxon>
        <taxon>Diplogasteroidea</taxon>
        <taxon>Neodiplogasteridae</taxon>
        <taxon>Pristionchus</taxon>
    </lineage>
</organism>
<dbReference type="AlphaFoldDB" id="A0AAN5CAM3"/>
<accession>A0AAN5CAM3</accession>
<reference evidence="2" key="1">
    <citation type="submission" date="2022-10" db="EMBL/GenBank/DDBJ databases">
        <title>Genome assembly of Pristionchus species.</title>
        <authorList>
            <person name="Yoshida K."/>
            <person name="Sommer R.J."/>
        </authorList>
    </citation>
    <scope>NUCLEOTIDE SEQUENCE [LARGE SCALE GENOMIC DNA]</scope>
    <source>
        <strain evidence="2">RS5460</strain>
    </source>
</reference>
<dbReference type="Proteomes" id="UP001328107">
    <property type="component" value="Unassembled WGS sequence"/>
</dbReference>
<keyword evidence="2" id="KW-1185">Reference proteome</keyword>
<dbReference type="EMBL" id="BTRK01000003">
    <property type="protein sequence ID" value="GMR44343.1"/>
    <property type="molecule type" value="Genomic_DNA"/>
</dbReference>
<feature type="non-terminal residue" evidence="1">
    <location>
        <position position="126"/>
    </location>
</feature>
<gene>
    <name evidence="1" type="ORF">PMAYCL1PPCAC_14538</name>
</gene>
<proteinExistence type="predicted"/>
<protein>
    <submittedName>
        <fullName evidence="1">Uncharacterized protein</fullName>
    </submittedName>
</protein>
<comment type="caution">
    <text evidence="1">The sequence shown here is derived from an EMBL/GenBank/DDBJ whole genome shotgun (WGS) entry which is preliminary data.</text>
</comment>
<name>A0AAN5CAM3_9BILA</name>
<evidence type="ECO:0000313" key="1">
    <source>
        <dbReference type="EMBL" id="GMR44343.1"/>
    </source>
</evidence>